<dbReference type="Pfam" id="PF09791">
    <property type="entry name" value="Oxidored-like"/>
    <property type="match status" value="1"/>
</dbReference>
<gene>
    <name evidence="4" type="ORF">NLU13_4337</name>
</gene>
<proteinExistence type="predicted"/>
<dbReference type="InterPro" id="IPR039251">
    <property type="entry name" value="OXLD1"/>
</dbReference>
<keyword evidence="5" id="KW-1185">Reference proteome</keyword>
<evidence type="ECO:0000256" key="1">
    <source>
        <dbReference type="SAM" id="Coils"/>
    </source>
</evidence>
<dbReference type="Proteomes" id="UP001175261">
    <property type="component" value="Unassembled WGS sequence"/>
</dbReference>
<evidence type="ECO:0000313" key="4">
    <source>
        <dbReference type="EMBL" id="KAK0388093.1"/>
    </source>
</evidence>
<comment type="caution">
    <text evidence="4">The sequence shown here is derived from an EMBL/GenBank/DDBJ whole genome shotgun (WGS) entry which is preliminary data.</text>
</comment>
<feature type="domain" description="Oxidoreductase-like" evidence="3">
    <location>
        <begin position="109"/>
        <end position="152"/>
    </location>
</feature>
<accession>A0AA39GK27</accession>
<dbReference type="GO" id="GO:0005739">
    <property type="term" value="C:mitochondrion"/>
    <property type="evidence" value="ECO:0007669"/>
    <property type="project" value="TreeGrafter"/>
</dbReference>
<sequence>MSLTTRLAPRLRQLCSAIPPVSRSFTTGANLAKEEWPQRTPLGPYYESIIPASATIASPPQPSTEASPVPSPPPTSAQEKARIVFGTRLASPTDRAERLNALKSRSQYIAGVLVPPKPEEPDNCCMSGCVNCVWDLFREEMEEYTAKNKEAQARLQAAQSVDSDGGGSQEGLGVNVGDTKIAKDLWDEDVFKNVPVGIREFMKQEKRLKEQHEREGTSGG</sequence>
<feature type="region of interest" description="Disordered" evidence="2">
    <location>
        <begin position="56"/>
        <end position="79"/>
    </location>
</feature>
<organism evidence="4 5">
    <name type="scientific">Sarocladium strictum</name>
    <name type="common">Black bundle disease fungus</name>
    <name type="synonym">Acremonium strictum</name>
    <dbReference type="NCBI Taxonomy" id="5046"/>
    <lineage>
        <taxon>Eukaryota</taxon>
        <taxon>Fungi</taxon>
        <taxon>Dikarya</taxon>
        <taxon>Ascomycota</taxon>
        <taxon>Pezizomycotina</taxon>
        <taxon>Sordariomycetes</taxon>
        <taxon>Hypocreomycetidae</taxon>
        <taxon>Hypocreales</taxon>
        <taxon>Sarocladiaceae</taxon>
        <taxon>Sarocladium</taxon>
    </lineage>
</organism>
<feature type="coiled-coil region" evidence="1">
    <location>
        <begin position="134"/>
        <end position="161"/>
    </location>
</feature>
<protein>
    <recommendedName>
        <fullName evidence="3">Oxidoreductase-like domain-containing protein</fullName>
    </recommendedName>
</protein>
<dbReference type="PANTHER" id="PTHR21193:SF3">
    <property type="entry name" value="OXIDOREDUCTASE-LIKE DOMAIN-CONTAINING PROTEIN 1"/>
    <property type="match status" value="1"/>
</dbReference>
<dbReference type="AlphaFoldDB" id="A0AA39GK27"/>
<dbReference type="EMBL" id="JAPDFR010000003">
    <property type="protein sequence ID" value="KAK0388093.1"/>
    <property type="molecule type" value="Genomic_DNA"/>
</dbReference>
<evidence type="ECO:0000259" key="3">
    <source>
        <dbReference type="Pfam" id="PF09791"/>
    </source>
</evidence>
<name>A0AA39GK27_SARSR</name>
<dbReference type="InterPro" id="IPR019180">
    <property type="entry name" value="Oxidoreductase-like_N"/>
</dbReference>
<keyword evidence="1" id="KW-0175">Coiled coil</keyword>
<dbReference type="PANTHER" id="PTHR21193">
    <property type="entry name" value="OXIDOREDUCTASE-LIKE DOMAIN-CONTAINING PROTEIN 1"/>
    <property type="match status" value="1"/>
</dbReference>
<evidence type="ECO:0000256" key="2">
    <source>
        <dbReference type="SAM" id="MobiDB-lite"/>
    </source>
</evidence>
<reference evidence="4" key="1">
    <citation type="submission" date="2022-10" db="EMBL/GenBank/DDBJ databases">
        <title>Determination and structural analysis of whole genome sequence of Sarocladium strictum F4-1.</title>
        <authorList>
            <person name="Hu L."/>
            <person name="Jiang Y."/>
        </authorList>
    </citation>
    <scope>NUCLEOTIDE SEQUENCE</scope>
    <source>
        <strain evidence="4">F4-1</strain>
    </source>
</reference>
<evidence type="ECO:0000313" key="5">
    <source>
        <dbReference type="Proteomes" id="UP001175261"/>
    </source>
</evidence>